<dbReference type="InterPro" id="IPR030934">
    <property type="entry name" value="Intein_C"/>
</dbReference>
<evidence type="ECO:0000256" key="1">
    <source>
        <dbReference type="SAM" id="SignalP"/>
    </source>
</evidence>
<feature type="signal peptide" evidence="1">
    <location>
        <begin position="1"/>
        <end position="26"/>
    </location>
</feature>
<dbReference type="NCBIfam" id="TIGR01443">
    <property type="entry name" value="intein_Cterm"/>
    <property type="match status" value="1"/>
</dbReference>
<feature type="chain" id="PRO_5022019501" evidence="1">
    <location>
        <begin position="27"/>
        <end position="189"/>
    </location>
</feature>
<reference evidence="2 3" key="1">
    <citation type="submission" date="2019-02" db="EMBL/GenBank/DDBJ databases">
        <title>Deep-cultivation of Planctomycetes and their phenomic and genomic characterization uncovers novel biology.</title>
        <authorList>
            <person name="Wiegand S."/>
            <person name="Jogler M."/>
            <person name="Boedeker C."/>
            <person name="Pinto D."/>
            <person name="Vollmers J."/>
            <person name="Rivas-Marin E."/>
            <person name="Kohn T."/>
            <person name="Peeters S.H."/>
            <person name="Heuer A."/>
            <person name="Rast P."/>
            <person name="Oberbeckmann S."/>
            <person name="Bunk B."/>
            <person name="Jeske O."/>
            <person name="Meyerdierks A."/>
            <person name="Storesund J.E."/>
            <person name="Kallscheuer N."/>
            <person name="Luecker S."/>
            <person name="Lage O.M."/>
            <person name="Pohl T."/>
            <person name="Merkel B.J."/>
            <person name="Hornburger P."/>
            <person name="Mueller R.-W."/>
            <person name="Bruemmer F."/>
            <person name="Labrenz M."/>
            <person name="Spormann A.M."/>
            <person name="Op den Camp H."/>
            <person name="Overmann J."/>
            <person name="Amann R."/>
            <person name="Jetten M.S.M."/>
            <person name="Mascher T."/>
            <person name="Medema M.H."/>
            <person name="Devos D.P."/>
            <person name="Kaster A.-K."/>
            <person name="Ovreas L."/>
            <person name="Rohde M."/>
            <person name="Galperin M.Y."/>
            <person name="Jogler C."/>
        </authorList>
    </citation>
    <scope>NUCLEOTIDE SEQUENCE [LARGE SCALE GENOMIC DNA]</scope>
    <source>
        <strain evidence="2 3">Pan161</strain>
    </source>
</reference>
<name>A0A517V9X6_9PLAN</name>
<dbReference type="PROSITE" id="PS50818">
    <property type="entry name" value="INTEIN_C_TER"/>
    <property type="match status" value="1"/>
</dbReference>
<evidence type="ECO:0000313" key="3">
    <source>
        <dbReference type="Proteomes" id="UP000316855"/>
    </source>
</evidence>
<accession>A0A517V9X6</accession>
<dbReference type="InterPro" id="IPR036844">
    <property type="entry name" value="Hint_dom_sf"/>
</dbReference>
<dbReference type="EMBL" id="CP036343">
    <property type="protein sequence ID" value="QDT89820.1"/>
    <property type="molecule type" value="Genomic_DNA"/>
</dbReference>
<dbReference type="Gene3D" id="2.170.16.10">
    <property type="entry name" value="Hedgehog/Intein (Hint) domain"/>
    <property type="match status" value="1"/>
</dbReference>
<gene>
    <name evidence="2" type="ORF">Pan161_14530</name>
</gene>
<sequence length="189" mass="20314" precursor="true">MSNFTRKLLMLSGLLFTSFCFWNAEAVLLGGAETSALSGAVNELNMSEMYVVGAAEVLSISACPPIDPGDGPVVLSTFKNVANNVLNIYVEGEAEPIGVTAGHPIWSEDRQTFVHSDQLQPGERLRSAFGKTVRITSIEIRAGPEPVYNLEVAGEHVYSVTGSGLLVHNTGQCEPDLYVFDEGMRPVVP</sequence>
<proteinExistence type="predicted"/>
<dbReference type="SUPFAM" id="SSF51294">
    <property type="entry name" value="Hedgehog/intein (Hint) domain"/>
    <property type="match status" value="1"/>
</dbReference>
<dbReference type="Pfam" id="PF07591">
    <property type="entry name" value="PT-HINT"/>
    <property type="match status" value="1"/>
</dbReference>
<keyword evidence="1" id="KW-0732">Signal</keyword>
<evidence type="ECO:0000313" key="2">
    <source>
        <dbReference type="EMBL" id="QDT89820.1"/>
    </source>
</evidence>
<organism evidence="2 3">
    <name type="scientific">Gimesia algae</name>
    <dbReference type="NCBI Taxonomy" id="2527971"/>
    <lineage>
        <taxon>Bacteria</taxon>
        <taxon>Pseudomonadati</taxon>
        <taxon>Planctomycetota</taxon>
        <taxon>Planctomycetia</taxon>
        <taxon>Planctomycetales</taxon>
        <taxon>Planctomycetaceae</taxon>
        <taxon>Gimesia</taxon>
    </lineage>
</organism>
<protein>
    <submittedName>
        <fullName evidence="2">Uncharacterized protein</fullName>
    </submittedName>
</protein>
<dbReference type="OrthoDB" id="271912at2"/>
<dbReference type="AlphaFoldDB" id="A0A517V9X6"/>
<dbReference type="KEGG" id="gax:Pan161_14530"/>
<dbReference type="Proteomes" id="UP000316855">
    <property type="component" value="Chromosome"/>
</dbReference>
<keyword evidence="3" id="KW-1185">Reference proteome</keyword>